<evidence type="ECO:0000256" key="5">
    <source>
        <dbReference type="ARBA" id="ARBA00022679"/>
    </source>
</evidence>
<dbReference type="SUPFAM" id="SSF48452">
    <property type="entry name" value="TPR-like"/>
    <property type="match status" value="1"/>
</dbReference>
<dbReference type="Gene3D" id="3.40.50.11380">
    <property type="match status" value="1"/>
</dbReference>
<dbReference type="KEGG" id="xyk:GT347_13950"/>
<evidence type="ECO:0000256" key="7">
    <source>
        <dbReference type="ARBA" id="ARBA00022803"/>
    </source>
</evidence>
<dbReference type="PROSITE" id="PS50005">
    <property type="entry name" value="TPR"/>
    <property type="match status" value="1"/>
</dbReference>
<dbReference type="PANTHER" id="PTHR44835:SF1">
    <property type="entry name" value="PROTEIN O-GLCNAC TRANSFERASE"/>
    <property type="match status" value="1"/>
</dbReference>
<evidence type="ECO:0000256" key="3">
    <source>
        <dbReference type="ARBA" id="ARBA00011970"/>
    </source>
</evidence>
<keyword evidence="5" id="KW-0808">Transferase</keyword>
<feature type="domain" description="O-GlcNAc transferase C-terminal" evidence="9">
    <location>
        <begin position="381"/>
        <end position="557"/>
    </location>
</feature>
<reference evidence="10 11" key="1">
    <citation type="submission" date="2020-01" db="EMBL/GenBank/DDBJ databases">
        <title>Genome sequencing of strain KACC 21265.</title>
        <authorList>
            <person name="Heo J."/>
            <person name="Kim S.-J."/>
            <person name="Kim J.-S."/>
            <person name="Hong S.-B."/>
            <person name="Kwon S.-W."/>
        </authorList>
    </citation>
    <scope>NUCLEOTIDE SEQUENCE [LARGE SCALE GENOMIC DNA]</scope>
    <source>
        <strain evidence="10 11">KACC 21265</strain>
    </source>
</reference>
<comment type="pathway">
    <text evidence="1">Protein modification; protein glycosylation.</text>
</comment>
<dbReference type="RefSeq" id="WP_160552697.1">
    <property type="nucleotide sequence ID" value="NZ_CP047650.1"/>
</dbReference>
<keyword evidence="4" id="KW-0328">Glycosyltransferase</keyword>
<dbReference type="InterPro" id="IPR019734">
    <property type="entry name" value="TPR_rpt"/>
</dbReference>
<keyword evidence="11" id="KW-1185">Reference proteome</keyword>
<dbReference type="InterPro" id="IPR051939">
    <property type="entry name" value="Glycosyltr_41/O-GlcNAc_trsf"/>
</dbReference>
<dbReference type="GO" id="GO:0097363">
    <property type="term" value="F:protein O-acetylglucosaminyltransferase activity"/>
    <property type="evidence" value="ECO:0007669"/>
    <property type="project" value="UniProtKB-EC"/>
</dbReference>
<dbReference type="AlphaFoldDB" id="A0A857J4U9"/>
<dbReference type="Proteomes" id="UP000464787">
    <property type="component" value="Chromosome"/>
</dbReference>
<proteinExistence type="inferred from homology"/>
<dbReference type="Gene3D" id="3.40.50.2000">
    <property type="entry name" value="Glycogen Phosphorylase B"/>
    <property type="match status" value="1"/>
</dbReference>
<comment type="similarity">
    <text evidence="2">Belongs to the glycosyltransferase 41 family. O-GlcNAc transferase subfamily.</text>
</comment>
<dbReference type="PANTHER" id="PTHR44835">
    <property type="entry name" value="UDP-N-ACETYLGLUCOSAMINE--PEPTIDE N-ACETYLGLUCOSAMINYLTRANSFERASE SPINDLY-RELATED"/>
    <property type="match status" value="1"/>
</dbReference>
<evidence type="ECO:0000259" key="9">
    <source>
        <dbReference type="Pfam" id="PF13844"/>
    </source>
</evidence>
<evidence type="ECO:0000256" key="8">
    <source>
        <dbReference type="PROSITE-ProRule" id="PRU00339"/>
    </source>
</evidence>
<feature type="domain" description="O-GlcNAc transferase C-terminal" evidence="9">
    <location>
        <begin position="179"/>
        <end position="331"/>
    </location>
</feature>
<evidence type="ECO:0000256" key="2">
    <source>
        <dbReference type="ARBA" id="ARBA00005386"/>
    </source>
</evidence>
<keyword evidence="7 8" id="KW-0802">TPR repeat</keyword>
<dbReference type="Pfam" id="PF14559">
    <property type="entry name" value="TPR_19"/>
    <property type="match status" value="1"/>
</dbReference>
<gene>
    <name evidence="10" type="ORF">GT347_13950</name>
</gene>
<organism evidence="10 11">
    <name type="scientific">Xylophilus rhododendri</name>
    <dbReference type="NCBI Taxonomy" id="2697032"/>
    <lineage>
        <taxon>Bacteria</taxon>
        <taxon>Pseudomonadati</taxon>
        <taxon>Pseudomonadota</taxon>
        <taxon>Betaproteobacteria</taxon>
        <taxon>Burkholderiales</taxon>
        <taxon>Xylophilus</taxon>
    </lineage>
</organism>
<dbReference type="Pfam" id="PF13844">
    <property type="entry name" value="Glyco_transf_41"/>
    <property type="match status" value="2"/>
</dbReference>
<keyword evidence="6" id="KW-0677">Repeat</keyword>
<feature type="repeat" description="TPR" evidence="8">
    <location>
        <begin position="57"/>
        <end position="90"/>
    </location>
</feature>
<evidence type="ECO:0000256" key="1">
    <source>
        <dbReference type="ARBA" id="ARBA00004922"/>
    </source>
</evidence>
<protein>
    <recommendedName>
        <fullName evidence="3">protein O-GlcNAc transferase</fullName>
        <ecNumber evidence="3">2.4.1.255</ecNumber>
    </recommendedName>
</protein>
<evidence type="ECO:0000256" key="4">
    <source>
        <dbReference type="ARBA" id="ARBA00022676"/>
    </source>
</evidence>
<dbReference type="EMBL" id="CP047650">
    <property type="protein sequence ID" value="QHI98994.1"/>
    <property type="molecule type" value="Genomic_DNA"/>
</dbReference>
<sequence length="980" mass="109905">MLRLLVGNAFERAFGRLTRKARLNPLLKRIAEAHEAREWRAAIDALRELLRIDPQNVSALIRLGISLVEIGETAEAYEKFSLAYRLDDSNMEAVVNYARCLLDSGDDEQARVLLVRAQTVIPGYPHIDSIYSSLLFRRGDTESATTFALRAWLSYFDNGRMPDGYLWTRAYEDKSEQTLAAEHHFWAQTSAPLSDKITYHLPSFETRDSSKKLRIGYWSPDFRDHSVRYFFRPLLEGHDRERVEIFIYHDSSSSDAQTEEIKARSDHFHAVYKESDESLVKLIGSHDLDVLVELAGHTSHNRLWLLKARLARVQVSGLGYPPTTGLETVDAKFVDPHLRTPDDGRCYTEAPLELPQSLWCFDPRGDAPEPSDPPMLKAGFVTFGCYGNIAKINPKIMGIWAEILRRVPRSRLVLQSVNFQNPGTCERFGNRLIDAGLERSRFTLLGPVPGRDFFRSYNQLDIVLDTHPFNGGTTTCFAVFMGVPVVTLQGDSLISRVGVSVMSNVGAADLAVSDVNEYVSRAVRLSQDVDFLKKFRKEARLRMQRSSLGNGRMFAQDVEAAFTRLVEESGALKSIARPSQIVPLPAHELIRRAMAVLGTGQWESSRRIVSYCLAHYPDFAGAHIMMTEDFTSEGRFADAARYLEERFDRFAASDRASALVNIARYWIYAEDWPASGRAVAQLELDHGSTLEERLQARLFKAFLEIQSVRVVKHVALDKPRARKILCVLPCDDVEHYQRMEKHLTNQAAICGASVVFQRCAESLKIAAYESALRAPDEDIVLFIQKNISIGGPGFFERINHALESADVVGYSGAKRWVQLDWRLDDFGQRAAAFIQATPEKSGFAEVLVSGGGLDELVGGLAVLEGGLLAVNARRVSGVAFDHEWMDAETLLEEKWSYEAGRAGARLAVHRGLGVYVDRDLQLSKTYMAAARTALVAQMGFDVFSLQRKDGSMLACPVPDFERGVATLDVYFSPEFEVLCE</sequence>
<evidence type="ECO:0000313" key="11">
    <source>
        <dbReference type="Proteomes" id="UP000464787"/>
    </source>
</evidence>
<accession>A0A857J4U9</accession>
<evidence type="ECO:0000256" key="6">
    <source>
        <dbReference type="ARBA" id="ARBA00022737"/>
    </source>
</evidence>
<dbReference type="InterPro" id="IPR011990">
    <property type="entry name" value="TPR-like_helical_dom_sf"/>
</dbReference>
<dbReference type="Gene3D" id="1.25.40.10">
    <property type="entry name" value="Tetratricopeptide repeat domain"/>
    <property type="match status" value="1"/>
</dbReference>
<dbReference type="InterPro" id="IPR029489">
    <property type="entry name" value="OGT/SEC/SPY_C"/>
</dbReference>
<dbReference type="EC" id="2.4.1.255" evidence="3"/>
<evidence type="ECO:0000313" key="10">
    <source>
        <dbReference type="EMBL" id="QHI98994.1"/>
    </source>
</evidence>
<name>A0A857J4U9_9BURK</name>